<evidence type="ECO:0000313" key="2">
    <source>
        <dbReference type="Proteomes" id="UP000789860"/>
    </source>
</evidence>
<reference evidence="1" key="1">
    <citation type="submission" date="2021-06" db="EMBL/GenBank/DDBJ databases">
        <authorList>
            <person name="Kallberg Y."/>
            <person name="Tangrot J."/>
            <person name="Rosling A."/>
        </authorList>
    </citation>
    <scope>NUCLEOTIDE SEQUENCE</scope>
    <source>
        <strain evidence="1">AU212A</strain>
    </source>
</reference>
<dbReference type="EMBL" id="CAJVPM010006160">
    <property type="protein sequence ID" value="CAG8532187.1"/>
    <property type="molecule type" value="Genomic_DNA"/>
</dbReference>
<sequence length="73" mass="8269">DSDNDQENVISFDVSIVQDLVVKKRKGAPKVKRIKSSLETKKAQSNIRKKKATRLCSHCKQPNHYAKTCTVNL</sequence>
<protein>
    <submittedName>
        <fullName evidence="1">1799_t:CDS:1</fullName>
    </submittedName>
</protein>
<evidence type="ECO:0000313" key="1">
    <source>
        <dbReference type="EMBL" id="CAG8532187.1"/>
    </source>
</evidence>
<gene>
    <name evidence="1" type="ORF">SCALOS_LOCUS4502</name>
</gene>
<dbReference type="Proteomes" id="UP000789860">
    <property type="component" value="Unassembled WGS sequence"/>
</dbReference>
<proteinExistence type="predicted"/>
<accession>A0ACA9LIW5</accession>
<name>A0ACA9LIW5_9GLOM</name>
<keyword evidence="2" id="KW-1185">Reference proteome</keyword>
<feature type="non-terminal residue" evidence="1">
    <location>
        <position position="1"/>
    </location>
</feature>
<organism evidence="1 2">
    <name type="scientific">Scutellospora calospora</name>
    <dbReference type="NCBI Taxonomy" id="85575"/>
    <lineage>
        <taxon>Eukaryota</taxon>
        <taxon>Fungi</taxon>
        <taxon>Fungi incertae sedis</taxon>
        <taxon>Mucoromycota</taxon>
        <taxon>Glomeromycotina</taxon>
        <taxon>Glomeromycetes</taxon>
        <taxon>Diversisporales</taxon>
        <taxon>Gigasporaceae</taxon>
        <taxon>Scutellospora</taxon>
    </lineage>
</organism>
<comment type="caution">
    <text evidence="1">The sequence shown here is derived from an EMBL/GenBank/DDBJ whole genome shotgun (WGS) entry which is preliminary data.</text>
</comment>